<dbReference type="SUPFAM" id="SSF48695">
    <property type="entry name" value="Multiheme cytochromes"/>
    <property type="match status" value="1"/>
</dbReference>
<evidence type="ECO:0000256" key="6">
    <source>
        <dbReference type="ARBA" id="ARBA00023004"/>
    </source>
</evidence>
<gene>
    <name evidence="9" type="ORF">FHR31_000682</name>
</gene>
<name>A0A7W5D123_9ACTN</name>
<evidence type="ECO:0000256" key="4">
    <source>
        <dbReference type="ARBA" id="ARBA00022723"/>
    </source>
</evidence>
<keyword evidence="5" id="KW-0249">Electron transport</keyword>
<sequence>MSEEEKTPEAAPKQVAVKKGRKKGPIAAAVVAAIVVVAGAGLWVWHEQPSFCAAICHIPMDPYLETYEEPAGAEGVDKWNNAVSNTNAMLAVTHREAGEACMDCHVPTLSEQVGEAVSWVSGNYVFPLMEGDLNSLTEASGMDADQFCLKSGCHVTADGADLTTRQQLIEATADLSFNPHVAQHGQRECSDCHKGHRASVLVCADCHNEAQLPEGWITPEEENQLIIQ</sequence>
<dbReference type="EMBL" id="JACHYA010000001">
    <property type="protein sequence ID" value="MBB3170902.1"/>
    <property type="molecule type" value="Genomic_DNA"/>
</dbReference>
<keyword evidence="7" id="KW-1133">Transmembrane helix</keyword>
<dbReference type="GO" id="GO:0030313">
    <property type="term" value="C:cell envelope"/>
    <property type="evidence" value="ECO:0007669"/>
    <property type="project" value="UniProtKB-SubCell"/>
</dbReference>
<dbReference type="InterPro" id="IPR036280">
    <property type="entry name" value="Multihaem_cyt_sf"/>
</dbReference>
<evidence type="ECO:0000256" key="3">
    <source>
        <dbReference type="ARBA" id="ARBA00022617"/>
    </source>
</evidence>
<proteinExistence type="predicted"/>
<dbReference type="GeneID" id="93357603"/>
<feature type="transmembrane region" description="Helical" evidence="7">
    <location>
        <begin position="26"/>
        <end position="45"/>
    </location>
</feature>
<dbReference type="Pfam" id="PF14537">
    <property type="entry name" value="Cytochrom_c3_2"/>
    <property type="match status" value="1"/>
</dbReference>
<accession>A0A7W5D123</accession>
<evidence type="ECO:0000259" key="8">
    <source>
        <dbReference type="Pfam" id="PF14537"/>
    </source>
</evidence>
<dbReference type="AlphaFoldDB" id="A0A7W5D123"/>
<evidence type="ECO:0000256" key="5">
    <source>
        <dbReference type="ARBA" id="ARBA00022982"/>
    </source>
</evidence>
<keyword evidence="3" id="KW-0349">Heme</keyword>
<comment type="caution">
    <text evidence="9">The sequence shown here is derived from an EMBL/GenBank/DDBJ whole genome shotgun (WGS) entry which is preliminary data.</text>
</comment>
<keyword evidence="6" id="KW-0408">Iron</keyword>
<dbReference type="InterPro" id="IPR012286">
    <property type="entry name" value="Tetrahaem_cytochrome"/>
</dbReference>
<keyword evidence="4" id="KW-0479">Metal-binding</keyword>
<dbReference type="GO" id="GO:0046872">
    <property type="term" value="F:metal ion binding"/>
    <property type="evidence" value="ECO:0007669"/>
    <property type="project" value="UniProtKB-KW"/>
</dbReference>
<dbReference type="Proteomes" id="UP000530850">
    <property type="component" value="Unassembled WGS sequence"/>
</dbReference>
<feature type="domain" description="Tetrahaem cytochrome" evidence="8">
    <location>
        <begin position="153"/>
        <end position="208"/>
    </location>
</feature>
<evidence type="ECO:0000256" key="1">
    <source>
        <dbReference type="ARBA" id="ARBA00004196"/>
    </source>
</evidence>
<evidence type="ECO:0000313" key="10">
    <source>
        <dbReference type="Proteomes" id="UP000530850"/>
    </source>
</evidence>
<organism evidence="9 10">
    <name type="scientific">Parvibacter caecicola</name>
    <dbReference type="NCBI Taxonomy" id="747645"/>
    <lineage>
        <taxon>Bacteria</taxon>
        <taxon>Bacillati</taxon>
        <taxon>Actinomycetota</taxon>
        <taxon>Coriobacteriia</taxon>
        <taxon>Coriobacteriales</taxon>
        <taxon>Coriobacteriaceae</taxon>
        <taxon>Parvibacter</taxon>
    </lineage>
</organism>
<evidence type="ECO:0000256" key="2">
    <source>
        <dbReference type="ARBA" id="ARBA00022448"/>
    </source>
</evidence>
<evidence type="ECO:0000256" key="7">
    <source>
        <dbReference type="SAM" id="Phobius"/>
    </source>
</evidence>
<keyword evidence="2" id="KW-0813">Transport</keyword>
<reference evidence="9 10" key="1">
    <citation type="submission" date="2020-08" db="EMBL/GenBank/DDBJ databases">
        <title>Sequencing the genomes of 1000 actinobacteria strains.</title>
        <authorList>
            <person name="Klenk H.-P."/>
        </authorList>
    </citation>
    <scope>NUCLEOTIDE SEQUENCE [LARGE SCALE GENOMIC DNA]</scope>
    <source>
        <strain evidence="9 10">DSM 22242</strain>
    </source>
</reference>
<dbReference type="RefSeq" id="WP_123186279.1">
    <property type="nucleotide sequence ID" value="NZ_CANSOV010000038.1"/>
</dbReference>
<evidence type="ECO:0000313" key="9">
    <source>
        <dbReference type="EMBL" id="MBB3170902.1"/>
    </source>
</evidence>
<keyword evidence="7" id="KW-0812">Transmembrane</keyword>
<keyword evidence="7" id="KW-0472">Membrane</keyword>
<protein>
    <recommendedName>
        <fullName evidence="8">Tetrahaem cytochrome domain-containing protein</fullName>
    </recommendedName>
</protein>
<dbReference type="Gene3D" id="1.10.1130.10">
    <property type="entry name" value="Flavocytochrome C3, Chain A"/>
    <property type="match status" value="1"/>
</dbReference>
<comment type="subcellular location">
    <subcellularLocation>
        <location evidence="1">Cell envelope</location>
    </subcellularLocation>
</comment>